<evidence type="ECO:0000313" key="3">
    <source>
        <dbReference type="Proteomes" id="UP000318093"/>
    </source>
</evidence>
<dbReference type="EMBL" id="VBAN01000124">
    <property type="protein sequence ID" value="TMI83150.1"/>
    <property type="molecule type" value="Genomic_DNA"/>
</dbReference>
<name>A0A537JI46_9BACT</name>
<organism evidence="2 3">
    <name type="scientific">Candidatus Segetimicrobium genomatis</name>
    <dbReference type="NCBI Taxonomy" id="2569760"/>
    <lineage>
        <taxon>Bacteria</taxon>
        <taxon>Bacillati</taxon>
        <taxon>Candidatus Sysuimicrobiota</taxon>
        <taxon>Candidatus Sysuimicrobiia</taxon>
        <taxon>Candidatus Sysuimicrobiales</taxon>
        <taxon>Candidatus Segetimicrobiaceae</taxon>
        <taxon>Candidatus Segetimicrobium</taxon>
    </lineage>
</organism>
<evidence type="ECO:0000313" key="2">
    <source>
        <dbReference type="EMBL" id="TMI83150.1"/>
    </source>
</evidence>
<sequence length="136" mass="14682">MDEVGGEPSRAVTNWETGAVMTVRAEHLTLCGNAFVSAGADQHALAIPGWDFVMNTLTSSRNDFWNPGNPASIFFDWTAHFTLADWQRRSGQDSDSVYADPNFTDAQGWNFTPPPGSPWRGCAGTPPSPPKPPGST</sequence>
<proteinExistence type="predicted"/>
<reference evidence="2 3" key="1">
    <citation type="journal article" date="2019" name="Nat. Microbiol.">
        <title>Mediterranean grassland soil C-N compound turnover is dependent on rainfall and depth, and is mediated by genomically divergent microorganisms.</title>
        <authorList>
            <person name="Diamond S."/>
            <person name="Andeer P.F."/>
            <person name="Li Z."/>
            <person name="Crits-Christoph A."/>
            <person name="Burstein D."/>
            <person name="Anantharaman K."/>
            <person name="Lane K.R."/>
            <person name="Thomas B.C."/>
            <person name="Pan C."/>
            <person name="Northen T.R."/>
            <person name="Banfield J.F."/>
        </authorList>
    </citation>
    <scope>NUCLEOTIDE SEQUENCE [LARGE SCALE GENOMIC DNA]</scope>
    <source>
        <strain evidence="2">NP_6</strain>
    </source>
</reference>
<comment type="caution">
    <text evidence="2">The sequence shown here is derived from an EMBL/GenBank/DDBJ whole genome shotgun (WGS) entry which is preliminary data.</text>
</comment>
<dbReference type="AlphaFoldDB" id="A0A537JI46"/>
<protein>
    <recommendedName>
        <fullName evidence="4">Right-handed parallel beta-helix repeat-containing protein</fullName>
    </recommendedName>
</protein>
<evidence type="ECO:0000256" key="1">
    <source>
        <dbReference type="SAM" id="MobiDB-lite"/>
    </source>
</evidence>
<feature type="region of interest" description="Disordered" evidence="1">
    <location>
        <begin position="91"/>
        <end position="136"/>
    </location>
</feature>
<accession>A0A537JI46</accession>
<evidence type="ECO:0008006" key="4">
    <source>
        <dbReference type="Google" id="ProtNLM"/>
    </source>
</evidence>
<gene>
    <name evidence="2" type="ORF">E6H03_04285</name>
</gene>
<feature type="compositionally biased region" description="Pro residues" evidence="1">
    <location>
        <begin position="126"/>
        <end position="136"/>
    </location>
</feature>
<dbReference type="Proteomes" id="UP000318093">
    <property type="component" value="Unassembled WGS sequence"/>
</dbReference>